<comment type="caution">
    <text evidence="1">The sequence shown here is derived from an EMBL/GenBank/DDBJ whole genome shotgun (WGS) entry which is preliminary data.</text>
</comment>
<dbReference type="Proteomes" id="UP000014974">
    <property type="component" value="Unassembled WGS sequence"/>
</dbReference>
<name>S7WM39_9BACT</name>
<gene>
    <name evidence="1" type="ORF">ADICYQ_3235</name>
</gene>
<sequence length="43" mass="5105">MLRNHKNSEALKQEVCESYPGDFLGIFTLEKKNYCIFGIKEYF</sequence>
<proteinExistence type="predicted"/>
<evidence type="ECO:0000313" key="1">
    <source>
        <dbReference type="EMBL" id="EPR67809.1"/>
    </source>
</evidence>
<evidence type="ECO:0000313" key="2">
    <source>
        <dbReference type="Proteomes" id="UP000014974"/>
    </source>
</evidence>
<dbReference type="EMBL" id="ATNM01000114">
    <property type="protein sequence ID" value="EPR67809.1"/>
    <property type="molecule type" value="Genomic_DNA"/>
</dbReference>
<reference evidence="1 2" key="1">
    <citation type="journal article" date="2013" name="Genome Announc.">
        <title>Draft Genome Sequence of Cyclobacterium qasimii Strain M12-11BT, Isolated from Arctic Marine Sediment.</title>
        <authorList>
            <person name="Shivaji S."/>
            <person name="Ara S."/>
            <person name="Singh A."/>
            <person name="Kumar Pinnaka A."/>
        </authorList>
    </citation>
    <scope>NUCLEOTIDE SEQUENCE [LARGE SCALE GENOMIC DNA]</scope>
    <source>
        <strain evidence="1 2">M12-11B</strain>
    </source>
</reference>
<dbReference type="AlphaFoldDB" id="S7WM39"/>
<protein>
    <submittedName>
        <fullName evidence="1">Uncharacterized protein</fullName>
    </submittedName>
</protein>
<accession>S7WM39</accession>
<organism evidence="1 2">
    <name type="scientific">Cyclobacterium qasimii M12-11B</name>
    <dbReference type="NCBI Taxonomy" id="641524"/>
    <lineage>
        <taxon>Bacteria</taxon>
        <taxon>Pseudomonadati</taxon>
        <taxon>Bacteroidota</taxon>
        <taxon>Cytophagia</taxon>
        <taxon>Cytophagales</taxon>
        <taxon>Cyclobacteriaceae</taxon>
        <taxon>Cyclobacterium</taxon>
    </lineage>
</organism>